<evidence type="ECO:0000256" key="1">
    <source>
        <dbReference type="PIRSR" id="PIRSR640198-1"/>
    </source>
</evidence>
<dbReference type="Proteomes" id="UP000230033">
    <property type="component" value="Unassembled WGS sequence"/>
</dbReference>
<feature type="binding site" evidence="2">
    <location>
        <begin position="183"/>
        <end position="190"/>
    </location>
    <ligand>
        <name>ATP</name>
        <dbReference type="ChEBI" id="CHEBI:30616"/>
    </ligand>
</feature>
<dbReference type="InterPro" id="IPR036388">
    <property type="entry name" value="WH-like_DNA-bd_sf"/>
</dbReference>
<comment type="caution">
    <text evidence="5">The sequence shown here is derived from an EMBL/GenBank/DDBJ whole genome shotgun (WGS) entry which is preliminary data.</text>
</comment>
<evidence type="ECO:0000313" key="5">
    <source>
        <dbReference type="EMBL" id="PIS14038.1"/>
    </source>
</evidence>
<name>A0A2H0WQ33_9BACT</name>
<gene>
    <name evidence="5" type="ORF">COT65_01005</name>
</gene>
<dbReference type="Gene3D" id="1.10.3290.10">
    <property type="entry name" value="Fido-like domain"/>
    <property type="match status" value="1"/>
</dbReference>
<dbReference type="PANTHER" id="PTHR13504">
    <property type="entry name" value="FIDO DOMAIN-CONTAINING PROTEIN DDB_G0283145"/>
    <property type="match status" value="1"/>
</dbReference>
<evidence type="ECO:0000313" key="6">
    <source>
        <dbReference type="Proteomes" id="UP000230033"/>
    </source>
</evidence>
<dbReference type="Pfam" id="PF02661">
    <property type="entry name" value="Fic"/>
    <property type="match status" value="1"/>
</dbReference>
<dbReference type="GO" id="GO:0005524">
    <property type="term" value="F:ATP binding"/>
    <property type="evidence" value="ECO:0007669"/>
    <property type="project" value="UniProtKB-KW"/>
</dbReference>
<keyword evidence="2" id="KW-0067">ATP-binding</keyword>
<dbReference type="InterPro" id="IPR036597">
    <property type="entry name" value="Fido-like_dom_sf"/>
</dbReference>
<dbReference type="InterPro" id="IPR040198">
    <property type="entry name" value="Fido_containing"/>
</dbReference>
<dbReference type="PROSITE" id="PS51459">
    <property type="entry name" value="FIDO"/>
    <property type="match status" value="1"/>
</dbReference>
<dbReference type="InterPro" id="IPR003812">
    <property type="entry name" value="Fido"/>
</dbReference>
<dbReference type="EMBL" id="PEZJ01000012">
    <property type="protein sequence ID" value="PIS14038.1"/>
    <property type="molecule type" value="Genomic_DNA"/>
</dbReference>
<keyword evidence="2" id="KW-0547">Nucleotide-binding</keyword>
<dbReference type="AlphaFoldDB" id="A0A2H0WQ33"/>
<dbReference type="SUPFAM" id="SSF140931">
    <property type="entry name" value="Fic-like"/>
    <property type="match status" value="1"/>
</dbReference>
<evidence type="ECO:0000259" key="4">
    <source>
        <dbReference type="PROSITE" id="PS51459"/>
    </source>
</evidence>
<dbReference type="PANTHER" id="PTHR13504:SF38">
    <property type="entry name" value="FIDO DOMAIN-CONTAINING PROTEIN"/>
    <property type="match status" value="1"/>
</dbReference>
<accession>A0A2H0WQ33</accession>
<protein>
    <recommendedName>
        <fullName evidence="4">Fido domain-containing protein</fullName>
    </recommendedName>
</protein>
<proteinExistence type="predicted"/>
<evidence type="ECO:0000256" key="3">
    <source>
        <dbReference type="PIRSR" id="PIRSR640198-3"/>
    </source>
</evidence>
<evidence type="ECO:0000256" key="2">
    <source>
        <dbReference type="PIRSR" id="PIRSR640198-2"/>
    </source>
</evidence>
<sequence length="327" mass="38037">MKYRYKITSRTRGFLTELRALKVVFEKLPVLPHIEERLRRESILQSALFSARIEGNLLTEKQAKFLSFSSSDRDLRKLEVFNLLRAYRFVYFSKNPQKPSFKFISELHRLVMSKIMPNAGKLRQKPCAIFNQAGVAIYVAPSHFKLPELMKNFIEEINSLEEAASIKAGLSQFIFEKIHPFADGNGRVGRLISAHVLKMGGFHFRGLVSFEQYIDEHRGAYYQALGPNIDASEFIEFFLESLVGQANLFLERLKNQPQESPEDILLPRRREILEIIKDHPFCSFDFIFRRFPAVNPKTLHYDLLRLQKEGFIQKVGKTRGSRYKIKS</sequence>
<organism evidence="5 6">
    <name type="scientific">Candidatus Shapirobacteria bacterium CG09_land_8_20_14_0_10_47_13</name>
    <dbReference type="NCBI Taxonomy" id="1974481"/>
    <lineage>
        <taxon>Bacteria</taxon>
        <taxon>Candidatus Shapironibacteriota</taxon>
    </lineage>
</organism>
<reference evidence="6" key="1">
    <citation type="submission" date="2017-09" db="EMBL/GenBank/DDBJ databases">
        <title>Depth-based differentiation of microbial function through sediment-hosted aquifers and enrichment of novel symbionts in the deep terrestrial subsurface.</title>
        <authorList>
            <person name="Probst A.J."/>
            <person name="Ladd B."/>
            <person name="Jarett J.K."/>
            <person name="Geller-Mcgrath D.E."/>
            <person name="Sieber C.M.K."/>
            <person name="Emerson J.B."/>
            <person name="Anantharaman K."/>
            <person name="Thomas B.C."/>
            <person name="Malmstrom R."/>
            <person name="Stieglmeier M."/>
            <person name="Klingl A."/>
            <person name="Woyke T."/>
            <person name="Ryan C.M."/>
            <person name="Banfield J.F."/>
        </authorList>
    </citation>
    <scope>NUCLEOTIDE SEQUENCE [LARGE SCALE GENOMIC DNA]</scope>
</reference>
<feature type="active site" evidence="1">
    <location>
        <position position="179"/>
    </location>
</feature>
<dbReference type="Gene3D" id="1.10.10.10">
    <property type="entry name" value="Winged helix-like DNA-binding domain superfamily/Winged helix DNA-binding domain"/>
    <property type="match status" value="1"/>
</dbReference>
<feature type="domain" description="Fido" evidence="4">
    <location>
        <begin position="99"/>
        <end position="240"/>
    </location>
</feature>
<feature type="binding site" evidence="2">
    <location>
        <begin position="221"/>
        <end position="222"/>
    </location>
    <ligand>
        <name>ATP</name>
        <dbReference type="ChEBI" id="CHEBI:30616"/>
    </ligand>
</feature>
<feature type="site" description="Important for autoinhibition of adenylyltransferase activity" evidence="3">
    <location>
        <position position="54"/>
    </location>
</feature>